<dbReference type="InterPro" id="IPR045608">
    <property type="entry name" value="Trypco2"/>
</dbReference>
<dbReference type="KEGG" id="sami:SAMIE_1014570"/>
<feature type="domain" description="Trypsin-co-occurring" evidence="1">
    <location>
        <begin position="23"/>
        <end position="104"/>
    </location>
</feature>
<dbReference type="Proteomes" id="UP000279959">
    <property type="component" value="Chromosome"/>
</dbReference>
<dbReference type="RefSeq" id="WP_126516774.1">
    <property type="nucleotide sequence ID" value="NZ_AP018664.1"/>
</dbReference>
<dbReference type="AlphaFoldDB" id="A0A494W3P1"/>
<evidence type="ECO:0000313" key="2">
    <source>
        <dbReference type="EMBL" id="BBD97956.1"/>
    </source>
</evidence>
<proteinExistence type="predicted"/>
<evidence type="ECO:0000259" key="1">
    <source>
        <dbReference type="Pfam" id="PF19631"/>
    </source>
</evidence>
<gene>
    <name evidence="2" type="ORF">SAMIE_1014570</name>
</gene>
<organism evidence="2 3">
    <name type="scientific">Sphingobium amiense</name>
    <dbReference type="NCBI Taxonomy" id="135719"/>
    <lineage>
        <taxon>Bacteria</taxon>
        <taxon>Pseudomonadati</taxon>
        <taxon>Pseudomonadota</taxon>
        <taxon>Alphaproteobacteria</taxon>
        <taxon>Sphingomonadales</taxon>
        <taxon>Sphingomonadaceae</taxon>
        <taxon>Sphingobium</taxon>
    </lineage>
</organism>
<reference evidence="2 3" key="1">
    <citation type="submission" date="2018-05" db="EMBL/GenBank/DDBJ databases">
        <title>Complete Genome Sequence of the Nonylphenol-Degrading Bacterium Sphingobium amiense DSM 16289T.</title>
        <authorList>
            <person name="Ootsuka M."/>
            <person name="Nishizawa T."/>
            <person name="Ohta H."/>
        </authorList>
    </citation>
    <scope>NUCLEOTIDE SEQUENCE [LARGE SCALE GENOMIC DNA]</scope>
    <source>
        <strain evidence="2 3">DSM 16289</strain>
    </source>
</reference>
<dbReference type="Pfam" id="PF19631">
    <property type="entry name" value="Trypco2"/>
    <property type="match status" value="1"/>
</dbReference>
<protein>
    <recommendedName>
        <fullName evidence="1">Trypsin-co-occurring domain-containing protein</fullName>
    </recommendedName>
</protein>
<name>A0A494W3P1_9SPHN</name>
<sequence>MTEEMNNPAESDADANELRLFVSETLNAVMAGVGDVRTSAAIVSPKGNGRYMFKAPTEIEFDIAVTARRSAQAGGKLKLQVFSVGVSGGGEGHSETSTVSRIRFSVPRAYVENGRDE</sequence>
<dbReference type="EMBL" id="AP018664">
    <property type="protein sequence ID" value="BBD97956.1"/>
    <property type="molecule type" value="Genomic_DNA"/>
</dbReference>
<evidence type="ECO:0000313" key="3">
    <source>
        <dbReference type="Proteomes" id="UP000279959"/>
    </source>
</evidence>
<keyword evidence="3" id="KW-1185">Reference proteome</keyword>
<accession>A0A494W3P1</accession>